<feature type="repeat" description="PPR" evidence="3">
    <location>
        <begin position="307"/>
        <end position="341"/>
    </location>
</feature>
<dbReference type="GO" id="GO:0008270">
    <property type="term" value="F:zinc ion binding"/>
    <property type="evidence" value="ECO:0007669"/>
    <property type="project" value="InterPro"/>
</dbReference>
<dbReference type="PANTHER" id="PTHR47926">
    <property type="entry name" value="PENTATRICOPEPTIDE REPEAT-CONTAINING PROTEIN"/>
    <property type="match status" value="1"/>
</dbReference>
<dbReference type="PROSITE" id="PS50003">
    <property type="entry name" value="PH_DOMAIN"/>
    <property type="match status" value="1"/>
</dbReference>
<dbReference type="SUPFAM" id="SSF50729">
    <property type="entry name" value="PH domain-like"/>
    <property type="match status" value="1"/>
</dbReference>
<dbReference type="EMBL" id="JX174446">
    <property type="protein sequence ID" value="AFN53666.1"/>
    <property type="molecule type" value="Genomic_DNA"/>
</dbReference>
<comment type="similarity">
    <text evidence="1">Belongs to the PPR family. PCMP-H subfamily.</text>
</comment>
<dbReference type="SUPFAM" id="SSF48452">
    <property type="entry name" value="TPR-like"/>
    <property type="match status" value="1"/>
</dbReference>
<dbReference type="InterPro" id="IPR011990">
    <property type="entry name" value="TPR-like_helical_dom_sf"/>
</dbReference>
<feature type="repeat" description="PPR" evidence="3">
    <location>
        <begin position="577"/>
        <end position="607"/>
    </location>
</feature>
<sequence>MESLLRSITRQDPNPEDYTDIDFWTNPERSGWLTKQGEYIRTWRRRWFILKQGKLLWFKDSIVTRASVPRGVVAVGQCLTVKGAEDVLNKPFAFELSTNNDTMYFIADSEKEKEEWINSIGRSIVQHSSPTPASATATNVGDRALFQQCTSFKQLKQIHAQMLRTNKLHDPYAASELFTAAAFSSFSALDYARKVFDQIPQPNLYSWNILIRALATSSDPIQSVLVFIRMLHDSPFGPNKFTFPVLIKAVAERRCFLVGKAVHGMAIKTSFGDDVFVLNSLIHFYASCGHLDLAYLVFEMIEGNNKDIVSWNSMVTGFVQGGYPDKALDLFERMRNEGVHPNAVTMVSVMSACAKTMNLTLGRKVCDYIDRNEMMMNLNVCNATIDMFVKCGEVEIARGLFDNMEKRDVVSWTTIIDGYAKMSEHGIARDIFDSMPRKDIPAWNVLISGYEQSGRPKEALAIFRELQLTKSGARPDQVTLLSTLSACAQLGAMDIGEWIHGYIKKERIQLNRNLATSLIDMYSKSGDVEKAIEVFHSIGNKDVFVWSAMIAGLAMHGRGEAAIELFLDMQETQVKPNSVTFTNLLCACSHSGLVDEGKRLFDEMERVYGVVPKTKHYSCMVDVLGRAGHLEEALKFIEGMPLAPSASVWGALLGACCIHGNLELAEKACSRLLEIEPGNHGAYVLLSNLYAKTGDWEGVSELRQQMRDSGLKKETGCSSIEIDGTVHEFIVGDNAHPLSRDIYAKLDEIMARLRSHGYVANTLCMLQFVEEEEMKEKALKLHSEKMAIAFGLIRADSQQAIRIVKNLRVCRDCHTVAKMVSKVYGRDIVLRDRYRFHHFSGGHCSCQDYW</sequence>
<dbReference type="GO" id="GO:0009451">
    <property type="term" value="P:RNA modification"/>
    <property type="evidence" value="ECO:0007669"/>
    <property type="project" value="InterPro"/>
</dbReference>
<dbReference type="Gene3D" id="1.25.40.10">
    <property type="entry name" value="Tetratricopeptide repeat domain"/>
    <property type="match status" value="3"/>
</dbReference>
<evidence type="ECO:0000259" key="4">
    <source>
        <dbReference type="PROSITE" id="PS50003"/>
    </source>
</evidence>
<dbReference type="InterPro" id="IPR001849">
    <property type="entry name" value="PH_domain"/>
</dbReference>
<dbReference type="Pfam" id="PF20430">
    <property type="entry name" value="Eplus_motif"/>
    <property type="match status" value="1"/>
</dbReference>
<dbReference type="GO" id="GO:0003723">
    <property type="term" value="F:RNA binding"/>
    <property type="evidence" value="ECO:0007669"/>
    <property type="project" value="InterPro"/>
</dbReference>
<proteinExistence type="inferred from homology"/>
<dbReference type="Gene3D" id="2.30.29.30">
    <property type="entry name" value="Pleckstrin-homology domain (PH domain)/Phosphotyrosine-binding domain (PTB)"/>
    <property type="match status" value="1"/>
</dbReference>
<dbReference type="FunFam" id="1.25.40.10:FF:002148">
    <property type="entry name" value="Pentatricopeptide repeat-containing protein At2g29760, chloroplastic"/>
    <property type="match status" value="1"/>
</dbReference>
<feature type="repeat" description="PPR" evidence="3">
    <location>
        <begin position="679"/>
        <end position="713"/>
    </location>
</feature>
<dbReference type="PANTHER" id="PTHR47926:SF452">
    <property type="entry name" value="PENTATRICOPEPTIDE REPEAT-CONTAINING PROTEIN"/>
    <property type="match status" value="1"/>
</dbReference>
<dbReference type="InterPro" id="IPR046848">
    <property type="entry name" value="E_motif"/>
</dbReference>
<dbReference type="AlphaFoldDB" id="I6YHX6"/>
<accession>I6YHX6</accession>
<evidence type="ECO:0000313" key="5">
    <source>
        <dbReference type="EMBL" id="AFN53666.1"/>
    </source>
</evidence>
<reference evidence="5" key="1">
    <citation type="journal article" date="2012" name="Plant J.">
        <title>The genome of flax (Linum usitatissimum) assembled de novo from short shotgun sequence reads.</title>
        <authorList>
            <person name="Wang Z."/>
            <person name="Hobson N."/>
            <person name="Galindo L."/>
            <person name="Zhu S."/>
            <person name="Shi D."/>
            <person name="McDill J."/>
            <person name="Yang L."/>
            <person name="Hawkins S."/>
            <person name="Neutelings G."/>
            <person name="Datla R."/>
            <person name="Lambert G."/>
            <person name="Galbraith D.W."/>
            <person name="Grassa C.J."/>
            <person name="Geraldes A."/>
            <person name="Cronk Q.C."/>
            <person name="Cullis C."/>
            <person name="Dash P.K."/>
            <person name="Kumar P.A."/>
            <person name="Cloutier S."/>
            <person name="Sharpe A.G."/>
            <person name="Wong G.K."/>
            <person name="Wang J."/>
            <person name="Deyholos M.K."/>
        </authorList>
    </citation>
    <scope>NUCLEOTIDE SEQUENCE</scope>
</reference>
<dbReference type="FunFam" id="1.25.40.10:FF:000348">
    <property type="entry name" value="Pentatricopeptide repeat-containing protein chloroplastic"/>
    <property type="match status" value="1"/>
</dbReference>
<dbReference type="SMART" id="SM00233">
    <property type="entry name" value="PH"/>
    <property type="match status" value="1"/>
</dbReference>
<dbReference type="Pfam" id="PF20431">
    <property type="entry name" value="E_motif"/>
    <property type="match status" value="1"/>
</dbReference>
<dbReference type="Pfam" id="PF14432">
    <property type="entry name" value="DYW_deaminase"/>
    <property type="match status" value="1"/>
</dbReference>
<feature type="domain" description="PH" evidence="4">
    <location>
        <begin position="26"/>
        <end position="125"/>
    </location>
</feature>
<evidence type="ECO:0000256" key="2">
    <source>
        <dbReference type="ARBA" id="ARBA00022737"/>
    </source>
</evidence>
<dbReference type="Pfam" id="PF13041">
    <property type="entry name" value="PPR_2"/>
    <property type="match status" value="2"/>
</dbReference>
<evidence type="ECO:0000256" key="3">
    <source>
        <dbReference type="PROSITE-ProRule" id="PRU00708"/>
    </source>
</evidence>
<dbReference type="FunFam" id="2.30.29.30:FF:000286">
    <property type="entry name" value="PH-protein kinase domain containing protein"/>
    <property type="match status" value="1"/>
</dbReference>
<dbReference type="InterPro" id="IPR046960">
    <property type="entry name" value="PPR_At4g14850-like_plant"/>
</dbReference>
<evidence type="ECO:0000256" key="1">
    <source>
        <dbReference type="ARBA" id="ARBA00006643"/>
    </source>
</evidence>
<dbReference type="CDD" id="cd13276">
    <property type="entry name" value="PH_AtPH1"/>
    <property type="match status" value="1"/>
</dbReference>
<dbReference type="InterPro" id="IPR011993">
    <property type="entry name" value="PH-like_dom_sf"/>
</dbReference>
<dbReference type="Pfam" id="PF00169">
    <property type="entry name" value="PH"/>
    <property type="match status" value="1"/>
</dbReference>
<dbReference type="InterPro" id="IPR002885">
    <property type="entry name" value="PPR_rpt"/>
</dbReference>
<dbReference type="FunFam" id="1.25.40.10:FF:000470">
    <property type="entry name" value="Pentatricopeptide repeat-containing protein At5g66520"/>
    <property type="match status" value="1"/>
</dbReference>
<dbReference type="Pfam" id="PF01535">
    <property type="entry name" value="PPR"/>
    <property type="match status" value="7"/>
</dbReference>
<feature type="repeat" description="PPR" evidence="3">
    <location>
        <begin position="377"/>
        <end position="411"/>
    </location>
</feature>
<feature type="repeat" description="PPR" evidence="3">
    <location>
        <begin position="542"/>
        <end position="576"/>
    </location>
</feature>
<dbReference type="PROSITE" id="PS51375">
    <property type="entry name" value="PPR"/>
    <property type="match status" value="6"/>
</dbReference>
<dbReference type="NCBIfam" id="TIGR00756">
    <property type="entry name" value="PPR"/>
    <property type="match status" value="6"/>
</dbReference>
<dbReference type="InterPro" id="IPR046849">
    <property type="entry name" value="E2_motif"/>
</dbReference>
<name>I6YHX6_LINUS</name>
<dbReference type="InterPro" id="IPR032867">
    <property type="entry name" value="DYW_dom"/>
</dbReference>
<protein>
    <recommendedName>
        <fullName evidence="4">PH domain-containing protein</fullName>
    </recommendedName>
</protein>
<keyword evidence="2" id="KW-0677">Repeat</keyword>
<feature type="repeat" description="PPR" evidence="3">
    <location>
        <begin position="439"/>
        <end position="475"/>
    </location>
</feature>
<organism evidence="5">
    <name type="scientific">Linum usitatissimum</name>
    <name type="common">Flax</name>
    <name type="synonym">Linum humile</name>
    <dbReference type="NCBI Taxonomy" id="4006"/>
    <lineage>
        <taxon>Eukaryota</taxon>
        <taxon>Viridiplantae</taxon>
        <taxon>Streptophyta</taxon>
        <taxon>Embryophyta</taxon>
        <taxon>Tracheophyta</taxon>
        <taxon>Spermatophyta</taxon>
        <taxon>Magnoliopsida</taxon>
        <taxon>eudicotyledons</taxon>
        <taxon>Gunneridae</taxon>
        <taxon>Pentapetalae</taxon>
        <taxon>rosids</taxon>
        <taxon>fabids</taxon>
        <taxon>Malpighiales</taxon>
        <taxon>Linaceae</taxon>
        <taxon>Linum</taxon>
    </lineage>
</organism>